<comment type="caution">
    <text evidence="1">The sequence shown here is derived from an EMBL/GenBank/DDBJ whole genome shotgun (WGS) entry which is preliminary data.</text>
</comment>
<reference evidence="1 2" key="1">
    <citation type="submission" date="2015-08" db="EMBL/GenBank/DDBJ databases">
        <title>Next Generation Sequencing and Analysis of the Genome of Puccinia sorghi L Schw, the Causal Agent of Maize Common Rust.</title>
        <authorList>
            <person name="Rochi L."/>
            <person name="Burguener G."/>
            <person name="Darino M."/>
            <person name="Turjanski A."/>
            <person name="Kreff E."/>
            <person name="Dieguez M.J."/>
            <person name="Sacco F."/>
        </authorList>
    </citation>
    <scope>NUCLEOTIDE SEQUENCE [LARGE SCALE GENOMIC DNA]</scope>
    <source>
        <strain evidence="1 2">RO10H11247</strain>
    </source>
</reference>
<evidence type="ECO:0000313" key="2">
    <source>
        <dbReference type="Proteomes" id="UP000037035"/>
    </source>
</evidence>
<dbReference type="Proteomes" id="UP000037035">
    <property type="component" value="Unassembled WGS sequence"/>
</dbReference>
<keyword evidence="2" id="KW-1185">Reference proteome</keyword>
<dbReference type="VEuPathDB" id="FungiDB:VP01_559g1"/>
<gene>
    <name evidence="1" type="ORF">VP01_559g1</name>
</gene>
<accession>A0A0L6UJ53</accession>
<protein>
    <submittedName>
        <fullName evidence="1">Uncharacterized protein</fullName>
    </submittedName>
</protein>
<dbReference type="OrthoDB" id="10272563at2759"/>
<dbReference type="AlphaFoldDB" id="A0A0L6UJ53"/>
<organism evidence="1 2">
    <name type="scientific">Puccinia sorghi</name>
    <dbReference type="NCBI Taxonomy" id="27349"/>
    <lineage>
        <taxon>Eukaryota</taxon>
        <taxon>Fungi</taxon>
        <taxon>Dikarya</taxon>
        <taxon>Basidiomycota</taxon>
        <taxon>Pucciniomycotina</taxon>
        <taxon>Pucciniomycetes</taxon>
        <taxon>Pucciniales</taxon>
        <taxon>Pucciniaceae</taxon>
        <taxon>Puccinia</taxon>
    </lineage>
</organism>
<proteinExistence type="predicted"/>
<sequence>MSVEAGAVLGIVITSEVGIEPESGLGNWKGTCSCSGGEMPTPKSQRLEKRCFDFLRTGMEKVSKDLSDRLGGVDREDVERQWQEAVRTEPYQSPLVKESWWEGKSFQACRDATLVSLLQEESKLRSSQATVLHLFSKKLIAPIVAQHEARQSSSTASNVLNPMGFAIGQSAQSMPRGFSVVNQQIQGIEDSIEGLLDQGCDVTHWPPIILRLAVLTLRQQVFNSPEWQGWRDVLFGQFIHIAYSQHIGQGGATGKRACSELLEEERWCASSNVMPELGSGEGWWNQLKDRLREIEDVHISPSKLSFLGEGNSSN</sequence>
<evidence type="ECO:0000313" key="1">
    <source>
        <dbReference type="EMBL" id="KNZ48538.1"/>
    </source>
</evidence>
<dbReference type="EMBL" id="LAVV01010829">
    <property type="protein sequence ID" value="KNZ48538.1"/>
    <property type="molecule type" value="Genomic_DNA"/>
</dbReference>
<name>A0A0L6UJ53_9BASI</name>